<evidence type="ECO:0000313" key="3">
    <source>
        <dbReference type="Proteomes" id="UP000001058"/>
    </source>
</evidence>
<gene>
    <name evidence="2" type="ORF">VOLCADRAFT_96322</name>
</gene>
<dbReference type="AlphaFoldDB" id="D8U9T3"/>
<dbReference type="KEGG" id="vcn:VOLCADRAFT_96322"/>
<dbReference type="GeneID" id="9616594"/>
<dbReference type="OrthoDB" id="551167at2759"/>
<keyword evidence="3" id="KW-1185">Reference proteome</keyword>
<feature type="compositionally biased region" description="Pro residues" evidence="1">
    <location>
        <begin position="100"/>
        <end position="111"/>
    </location>
</feature>
<feature type="region of interest" description="Disordered" evidence="1">
    <location>
        <begin position="356"/>
        <end position="379"/>
    </location>
</feature>
<name>D8U9T3_VOLCA</name>
<organism evidence="3">
    <name type="scientific">Volvox carteri f. nagariensis</name>
    <dbReference type="NCBI Taxonomy" id="3068"/>
    <lineage>
        <taxon>Eukaryota</taxon>
        <taxon>Viridiplantae</taxon>
        <taxon>Chlorophyta</taxon>
        <taxon>core chlorophytes</taxon>
        <taxon>Chlorophyceae</taxon>
        <taxon>CS clade</taxon>
        <taxon>Chlamydomonadales</taxon>
        <taxon>Volvocaceae</taxon>
        <taxon>Volvox</taxon>
    </lineage>
</organism>
<reference evidence="2 3" key="1">
    <citation type="journal article" date="2010" name="Science">
        <title>Genomic analysis of organismal complexity in the multicellular green alga Volvox carteri.</title>
        <authorList>
            <person name="Prochnik S.E."/>
            <person name="Umen J."/>
            <person name="Nedelcu A.M."/>
            <person name="Hallmann A."/>
            <person name="Miller S.M."/>
            <person name="Nishii I."/>
            <person name="Ferris P."/>
            <person name="Kuo A."/>
            <person name="Mitros T."/>
            <person name="Fritz-Laylin L.K."/>
            <person name="Hellsten U."/>
            <person name="Chapman J."/>
            <person name="Simakov O."/>
            <person name="Rensing S.A."/>
            <person name="Terry A."/>
            <person name="Pangilinan J."/>
            <person name="Kapitonov V."/>
            <person name="Jurka J."/>
            <person name="Salamov A."/>
            <person name="Shapiro H."/>
            <person name="Schmutz J."/>
            <person name="Grimwood J."/>
            <person name="Lindquist E."/>
            <person name="Lucas S."/>
            <person name="Grigoriev I.V."/>
            <person name="Schmitt R."/>
            <person name="Kirk D."/>
            <person name="Rokhsar D.S."/>
        </authorList>
    </citation>
    <scope>NUCLEOTIDE SEQUENCE [LARGE SCALE GENOMIC DNA]</scope>
    <source>
        <strain evidence="3">f. Nagariensis / Eve</strain>
    </source>
</reference>
<feature type="region of interest" description="Disordered" evidence="1">
    <location>
        <begin position="1007"/>
        <end position="1030"/>
    </location>
</feature>
<proteinExistence type="predicted"/>
<dbReference type="InParanoid" id="D8U9T3"/>
<feature type="region of interest" description="Disordered" evidence="1">
    <location>
        <begin position="73"/>
        <end position="116"/>
    </location>
</feature>
<feature type="compositionally biased region" description="Polar residues" evidence="1">
    <location>
        <begin position="318"/>
        <end position="328"/>
    </location>
</feature>
<dbReference type="RefSeq" id="XP_002955455.1">
    <property type="nucleotide sequence ID" value="XM_002955409.1"/>
</dbReference>
<feature type="region of interest" description="Disordered" evidence="1">
    <location>
        <begin position="746"/>
        <end position="788"/>
    </location>
</feature>
<accession>D8U9T3</accession>
<feature type="region of interest" description="Disordered" evidence="1">
    <location>
        <begin position="807"/>
        <end position="838"/>
    </location>
</feature>
<dbReference type="EMBL" id="GL378372">
    <property type="protein sequence ID" value="EFJ43526.1"/>
    <property type="molecule type" value="Genomic_DNA"/>
</dbReference>
<feature type="compositionally biased region" description="Low complexity" evidence="1">
    <location>
        <begin position="664"/>
        <end position="691"/>
    </location>
</feature>
<feature type="region of interest" description="Disordered" evidence="1">
    <location>
        <begin position="308"/>
        <end position="330"/>
    </location>
</feature>
<dbReference type="Proteomes" id="UP000001058">
    <property type="component" value="Unassembled WGS sequence"/>
</dbReference>
<protein>
    <submittedName>
        <fullName evidence="2">Uncharacterized protein</fullName>
    </submittedName>
</protein>
<sequence length="1121" mass="112290">MTAGLPSTEMAISSPVSLILGLQMQACGDDYDPNSLQHGLQQPAAAEDAVCDLILDMDAAAAAVSAALTGIPGGPPVQTRKNGPGDAAGTLGVRHCGAVHPPPPPPPPPPRRSFSHHTTTTIATAAGALFGVHPKAGALYPFSFLQQHQAPPPPPPPRQYLRTLSQSSQPYHLSPASLPTPASGRVTTRIANVVGVGATGCHMGALAPPSAQGQIAAGVNATAVAVGASSVLGESPEAAQYPSLSTAELPPRWRFSISGPTADLGRDFTAPQRPMVRWHASSSGLATDLPPYQYDCQPYGFQQPVVSPSYLQGPSVPSPQQHPFQGQAQPMLIPGTSQAQLQHLQPQPIRQARSGPLIAAQQQQQRHHHLQQQQQQQQQLDRATANRLIALSQLQQQLGVQSATARQPTTAAAAAAAVGSTLTPLSQSLQVNMLAHPHCSLLPQAAVQTSTPLHSPFVGGVLGLTELGFDVCTGVDPGTRNAAGGVGSRVQAAAGGRLQAIMQDDPIALVRLYERSLTAAMADAQCGRGPVSMQQLHHEHELLQGVAGLLAANTSAAAMAAQTAASGSGEAEGCPDIDIDMELAMLLVSARRHTAEWPSLSEPYKYGIMITARALSLGLLDAAGKGQALNERLYGAVQPLLYTLAEKDESFLGMLRAAMPPPSAAEGTATTGSTSAATAAEGDATSADDSVASAPAAASPKLARWLLETLCTIGGSAVGAAAGSDPVTAPAAAPARDWSWRARVPGGPCESDCDTVLGSSSGGAAGATRPSSQGEVEHSEDDPGMTGLAAGGCAAVAATRAVPLQPEAAGQDRAAGGGGGGANSDPQRFLGRSSSAPANREARGRLLSSLFSSFNNSTARANAAAGSGGFGGPSGALDAGSLAQLLDDDPDLLGAAAAAAALGGWHAGGGSDSGGGALDSTASSSVLASFLESFGAASRSSMALSPLLDGCSSGSLDMSSLSLSIHPSPRTSPANPLAMRRELAAAVAAGAEINSAGAAAAAVAQPSSSAAGPPAPNSSAQSLLAAPRQGPPGAAGLVQVQLSPHSAEFGSAVAAAAAAMAAAAATGPAIGGLAGSPYDHHAAGALLGALEARGDLDGLSWDPEAIQTALRILQATAQLDG</sequence>
<evidence type="ECO:0000313" key="2">
    <source>
        <dbReference type="EMBL" id="EFJ43526.1"/>
    </source>
</evidence>
<feature type="region of interest" description="Disordered" evidence="1">
    <location>
        <begin position="662"/>
        <end position="691"/>
    </location>
</feature>
<evidence type="ECO:0000256" key="1">
    <source>
        <dbReference type="SAM" id="MobiDB-lite"/>
    </source>
</evidence>